<evidence type="ECO:0000313" key="2">
    <source>
        <dbReference type="Proteomes" id="UP001203036"/>
    </source>
</evidence>
<accession>A0ACC5ZS82</accession>
<protein>
    <submittedName>
        <fullName evidence="1">Uncharacterized protein</fullName>
    </submittedName>
</protein>
<dbReference type="EMBL" id="JAMQGO010000001">
    <property type="protein sequence ID" value="MCM2561137.1"/>
    <property type="molecule type" value="Genomic_DNA"/>
</dbReference>
<reference evidence="1" key="1">
    <citation type="submission" date="2022-06" db="EMBL/GenBank/DDBJ databases">
        <title>Lutimaribacter sp. EGI FJ00013, a novel bacterium isolated from a salt lake sediment enrichment.</title>
        <authorList>
            <person name="Gao L."/>
            <person name="Fang B.-Z."/>
            <person name="Li W.-J."/>
        </authorList>
    </citation>
    <scope>NUCLEOTIDE SEQUENCE</scope>
    <source>
        <strain evidence="1">EGI FJ00013</strain>
    </source>
</reference>
<name>A0ACC5ZS82_9RHOB</name>
<proteinExistence type="predicted"/>
<evidence type="ECO:0000313" key="1">
    <source>
        <dbReference type="EMBL" id="MCM2561137.1"/>
    </source>
</evidence>
<gene>
    <name evidence="1" type="ORF">M8744_03160</name>
</gene>
<sequence length="426" mass="47066">MGSSDRQAKDVRKRRVFYIPGYDPIHPRRYRELYRKEGAEQAAISGYELTLAPKRGDGPYGWHVQAEVGGATVNTDVEVMVWSDIVRNSMSNTILATYGQLLRTAWAYIGSGALWRLMKLRKGPVIAALYPVGMLLLQLALALGLGHLAGLVLQVLAGLAPLPGDGGPQSGVRVVMENAVYLVALVGVALAVLRWFKARDNKLFAYYLMHDYAYSARWKGATPPELQARMNAFRARIASALQQGDLDEVLVVGHSSGAHLGVMVLADLIRAGELPDDGPALGFLSLGQVVPMVSFLPDAWQLRRDLAYLSRSDRLTWVDVTAPGDGCAFALCDPVAVSGVSPHDKRWPLVFSAAFSQTLGPQRWRALKRRYFRLHFQYLCAFDRPKDYDYFLITAGPLRLSRRYAGRPASKSRIERAVSKYTSVAA</sequence>
<comment type="caution">
    <text evidence="1">The sequence shown here is derived from an EMBL/GenBank/DDBJ whole genome shotgun (WGS) entry which is preliminary data.</text>
</comment>
<dbReference type="Proteomes" id="UP001203036">
    <property type="component" value="Unassembled WGS sequence"/>
</dbReference>
<keyword evidence="2" id="KW-1185">Reference proteome</keyword>
<organism evidence="1 2">
    <name type="scientific">Lutimaribacter degradans</name>
    <dbReference type="NCBI Taxonomy" id="2945989"/>
    <lineage>
        <taxon>Bacteria</taxon>
        <taxon>Pseudomonadati</taxon>
        <taxon>Pseudomonadota</taxon>
        <taxon>Alphaproteobacteria</taxon>
        <taxon>Rhodobacterales</taxon>
        <taxon>Roseobacteraceae</taxon>
        <taxon>Lutimaribacter</taxon>
    </lineage>
</organism>